<comment type="similarity">
    <text evidence="1">Belongs to the DinB family.</text>
</comment>
<proteinExistence type="inferred from homology"/>
<evidence type="ECO:0000313" key="4">
    <source>
        <dbReference type="Proteomes" id="UP001231941"/>
    </source>
</evidence>
<keyword evidence="2" id="KW-0479">Metal-binding</keyword>
<name>A0ABT9J0R6_9BACL</name>
<reference evidence="3 4" key="1">
    <citation type="submission" date="2023-08" db="EMBL/GenBank/DDBJ databases">
        <authorList>
            <person name="Park J.-S."/>
        </authorList>
    </citation>
    <scope>NUCLEOTIDE SEQUENCE [LARGE SCALE GENOMIC DNA]</scope>
    <source>
        <strain evidence="3 4">2205SS18-9</strain>
    </source>
</reference>
<dbReference type="PANTHER" id="PTHR37302:SF1">
    <property type="entry name" value="PROTEIN DINB"/>
    <property type="match status" value="1"/>
</dbReference>
<evidence type="ECO:0000313" key="3">
    <source>
        <dbReference type="EMBL" id="MDP5275221.1"/>
    </source>
</evidence>
<evidence type="ECO:0000256" key="1">
    <source>
        <dbReference type="ARBA" id="ARBA00008635"/>
    </source>
</evidence>
<dbReference type="RefSeq" id="WP_305992532.1">
    <property type="nucleotide sequence ID" value="NZ_JAVAMP010000006.1"/>
</dbReference>
<dbReference type="Gene3D" id="1.20.120.450">
    <property type="entry name" value="dinb family like domain"/>
    <property type="match status" value="1"/>
</dbReference>
<dbReference type="PANTHER" id="PTHR37302">
    <property type="entry name" value="SLR1116 PROTEIN"/>
    <property type="match status" value="1"/>
</dbReference>
<dbReference type="Proteomes" id="UP001231941">
    <property type="component" value="Unassembled WGS sequence"/>
</dbReference>
<protein>
    <submittedName>
        <fullName evidence="3">DinB family protein</fullName>
    </submittedName>
</protein>
<dbReference type="SUPFAM" id="SSF109854">
    <property type="entry name" value="DinB/YfiT-like putative metalloenzymes"/>
    <property type="match status" value="1"/>
</dbReference>
<dbReference type="InterPro" id="IPR007837">
    <property type="entry name" value="DinB"/>
</dbReference>
<dbReference type="EMBL" id="JAVAMP010000006">
    <property type="protein sequence ID" value="MDP5275221.1"/>
    <property type="molecule type" value="Genomic_DNA"/>
</dbReference>
<dbReference type="Pfam" id="PF05163">
    <property type="entry name" value="DinB"/>
    <property type="match status" value="1"/>
</dbReference>
<accession>A0ABT9J0R6</accession>
<sequence length="160" mass="19212">MNHMILEFFEYHAWSYQQLIRHLKELPEDALTSKFDAGFESIDRVLEHVLFVDRLWHARLIGVKHKQTQHYSLNEYREQFADIHTFYRTFFSEQKDLNKEIEMVSQRTGDRLKNTIGEIILTVVNHGSYHRGNITTMLRRLKYETNATDYAYYLKHKGGK</sequence>
<organism evidence="3 4">
    <name type="scientific">Chengkuizengella axinellae</name>
    <dbReference type="NCBI Taxonomy" id="3064388"/>
    <lineage>
        <taxon>Bacteria</taxon>
        <taxon>Bacillati</taxon>
        <taxon>Bacillota</taxon>
        <taxon>Bacilli</taxon>
        <taxon>Bacillales</taxon>
        <taxon>Paenibacillaceae</taxon>
        <taxon>Chengkuizengella</taxon>
    </lineage>
</organism>
<keyword evidence="4" id="KW-1185">Reference proteome</keyword>
<dbReference type="InterPro" id="IPR034660">
    <property type="entry name" value="DinB/YfiT-like"/>
</dbReference>
<gene>
    <name evidence="3" type="ORF">Q5Y73_13980</name>
</gene>
<comment type="caution">
    <text evidence="3">The sequence shown here is derived from an EMBL/GenBank/DDBJ whole genome shotgun (WGS) entry which is preliminary data.</text>
</comment>
<evidence type="ECO:0000256" key="2">
    <source>
        <dbReference type="ARBA" id="ARBA00022723"/>
    </source>
</evidence>